<dbReference type="Pfam" id="PF20394">
    <property type="entry name" value="DUF6688"/>
    <property type="match status" value="1"/>
</dbReference>
<feature type="domain" description="DUF6688" evidence="2">
    <location>
        <begin position="4"/>
        <end position="259"/>
    </location>
</feature>
<protein>
    <submittedName>
        <fullName evidence="4">DUF6688 family protein</fullName>
    </submittedName>
</protein>
<feature type="transmembrane region" description="Helical" evidence="1">
    <location>
        <begin position="41"/>
        <end position="63"/>
    </location>
</feature>
<evidence type="ECO:0000256" key="1">
    <source>
        <dbReference type="SAM" id="Phobius"/>
    </source>
</evidence>
<dbReference type="Pfam" id="PF23543">
    <property type="entry name" value="DUF6688_C"/>
    <property type="match status" value="1"/>
</dbReference>
<evidence type="ECO:0000259" key="3">
    <source>
        <dbReference type="Pfam" id="PF23543"/>
    </source>
</evidence>
<reference evidence="4 5" key="1">
    <citation type="submission" date="2024-01" db="EMBL/GenBank/DDBJ databases">
        <title>Seven novel Bacillus-like species.</title>
        <authorList>
            <person name="Liu G."/>
        </authorList>
    </citation>
    <scope>NUCLEOTIDE SEQUENCE [LARGE SCALE GENOMIC DNA]</scope>
    <source>
        <strain evidence="4 5">FJAT-51639</strain>
    </source>
</reference>
<dbReference type="Proteomes" id="UP001372526">
    <property type="component" value="Unassembled WGS sequence"/>
</dbReference>
<keyword evidence="5" id="KW-1185">Reference proteome</keyword>
<evidence type="ECO:0000313" key="5">
    <source>
        <dbReference type="Proteomes" id="UP001372526"/>
    </source>
</evidence>
<comment type="caution">
    <text evidence="4">The sequence shown here is derived from an EMBL/GenBank/DDBJ whole genome shotgun (WGS) entry which is preliminary data.</text>
</comment>
<keyword evidence="1" id="KW-0812">Transmembrane</keyword>
<feature type="transmembrane region" description="Helical" evidence="1">
    <location>
        <begin position="94"/>
        <end position="116"/>
    </location>
</feature>
<evidence type="ECO:0000313" key="4">
    <source>
        <dbReference type="EMBL" id="MEI4802862.1"/>
    </source>
</evidence>
<feature type="transmembrane region" description="Helical" evidence="1">
    <location>
        <begin position="122"/>
        <end position="142"/>
    </location>
</feature>
<feature type="domain" description="DUF6688" evidence="3">
    <location>
        <begin position="265"/>
        <end position="376"/>
    </location>
</feature>
<accession>A0ABU8FJJ8</accession>
<name>A0ABU8FJJ8_9BACI</name>
<feature type="transmembrane region" description="Helical" evidence="1">
    <location>
        <begin position="154"/>
        <end position="172"/>
    </location>
</feature>
<dbReference type="InterPro" id="IPR056491">
    <property type="entry name" value="DUF6688_C"/>
</dbReference>
<evidence type="ECO:0000259" key="2">
    <source>
        <dbReference type="Pfam" id="PF20394"/>
    </source>
</evidence>
<organism evidence="4 5">
    <name type="scientific">Bacillus bruguierae</name>
    <dbReference type="NCBI Taxonomy" id="3127667"/>
    <lineage>
        <taxon>Bacteria</taxon>
        <taxon>Bacillati</taxon>
        <taxon>Bacillota</taxon>
        <taxon>Bacilli</taxon>
        <taxon>Bacillales</taxon>
        <taxon>Bacillaceae</taxon>
        <taxon>Bacillus</taxon>
    </lineage>
</organism>
<keyword evidence="1" id="KW-0472">Membrane</keyword>
<proteinExistence type="predicted"/>
<feature type="transmembrane region" description="Helical" evidence="1">
    <location>
        <begin position="213"/>
        <end position="232"/>
    </location>
</feature>
<dbReference type="InterPro" id="IPR046510">
    <property type="entry name" value="DUF6688_N"/>
</dbReference>
<gene>
    <name evidence="4" type="ORF">WAZ07_16400</name>
</gene>
<dbReference type="EMBL" id="JBAWSX010000010">
    <property type="protein sequence ID" value="MEI4802862.1"/>
    <property type="molecule type" value="Genomic_DNA"/>
</dbReference>
<keyword evidence="1" id="KW-1133">Transmembrane helix</keyword>
<sequence length="380" mass="43707">MLVFIKLLIFISIPVYAFFRTFQNFIFIKEKSQDVKDKPVIIKAIDVYTSIIIYCLFMLGFFLNGMAAGAGKSLHIFEMTGAKDNGYASLANEYVVSVIVLLTLGMISFWIVSFTYGDLPPLVYVVCSTLMILNIIFAVAYLTHTVCSHDGEEFSIFFLQTSFLSLLFLYIASLKESLKHFLDSQHEKEIEYNNKCMLFLLRICNNYQKMSKLWAISLFPVLIIIQLILVLFGQRPDSLIRVFLETSSFNYSNIPAPKPEIVKGDGHYLCTVSARGHKKLVKPVRAGIRAGARIPVNRQLLIANAFENILEQYVPNLHKAIRNFYDKYGYPISRHINSKWSADIIYLIMKPLEWLFLVVLYAVDKNPENRIHIQYSELRK</sequence>
<dbReference type="RefSeq" id="WP_336473313.1">
    <property type="nucleotide sequence ID" value="NZ_JBAWSX010000010.1"/>
</dbReference>